<name>A0A6A6QTR4_9PEZI</name>
<dbReference type="EMBL" id="MU004189">
    <property type="protein sequence ID" value="KAF2495522.1"/>
    <property type="molecule type" value="Genomic_DNA"/>
</dbReference>
<feature type="transmembrane region" description="Helical" evidence="5">
    <location>
        <begin position="145"/>
        <end position="168"/>
    </location>
</feature>
<dbReference type="AlphaFoldDB" id="A0A6A6QTR4"/>
<evidence type="ECO:0000313" key="6">
    <source>
        <dbReference type="EMBL" id="KAF2495522.1"/>
    </source>
</evidence>
<dbReference type="PANTHER" id="PTHR31465:SF9">
    <property type="entry name" value="SPHINGOID LONG-CHAIN BASE TRANSPORTER RSB1"/>
    <property type="match status" value="1"/>
</dbReference>
<gene>
    <name evidence="6" type="ORF">BU16DRAFT_487028</name>
</gene>
<reference evidence="6" key="1">
    <citation type="journal article" date="2020" name="Stud. Mycol.">
        <title>101 Dothideomycetes genomes: a test case for predicting lifestyles and emergence of pathogens.</title>
        <authorList>
            <person name="Haridas S."/>
            <person name="Albert R."/>
            <person name="Binder M."/>
            <person name="Bloem J."/>
            <person name="Labutti K."/>
            <person name="Salamov A."/>
            <person name="Andreopoulos B."/>
            <person name="Baker S."/>
            <person name="Barry K."/>
            <person name="Bills G."/>
            <person name="Bluhm B."/>
            <person name="Cannon C."/>
            <person name="Castanera R."/>
            <person name="Culley D."/>
            <person name="Daum C."/>
            <person name="Ezra D."/>
            <person name="Gonzalez J."/>
            <person name="Henrissat B."/>
            <person name="Kuo A."/>
            <person name="Liang C."/>
            <person name="Lipzen A."/>
            <person name="Lutzoni F."/>
            <person name="Magnuson J."/>
            <person name="Mondo S."/>
            <person name="Nolan M."/>
            <person name="Ohm R."/>
            <person name="Pangilinan J."/>
            <person name="Park H.-J."/>
            <person name="Ramirez L."/>
            <person name="Alfaro M."/>
            <person name="Sun H."/>
            <person name="Tritt A."/>
            <person name="Yoshinaga Y."/>
            <person name="Zwiers L.-H."/>
            <person name="Turgeon B."/>
            <person name="Goodwin S."/>
            <person name="Spatafora J."/>
            <person name="Crous P."/>
            <person name="Grigoriev I."/>
        </authorList>
    </citation>
    <scope>NUCLEOTIDE SEQUENCE</scope>
    <source>
        <strain evidence="6">CBS 269.34</strain>
    </source>
</reference>
<evidence type="ECO:0000313" key="7">
    <source>
        <dbReference type="Proteomes" id="UP000799750"/>
    </source>
</evidence>
<proteinExistence type="predicted"/>
<feature type="transmembrane region" description="Helical" evidence="5">
    <location>
        <begin position="266"/>
        <end position="294"/>
    </location>
</feature>
<feature type="transmembrane region" description="Helical" evidence="5">
    <location>
        <begin position="180"/>
        <end position="204"/>
    </location>
</feature>
<evidence type="ECO:0000256" key="4">
    <source>
        <dbReference type="ARBA" id="ARBA00023136"/>
    </source>
</evidence>
<dbReference type="GO" id="GO:0000324">
    <property type="term" value="C:fungal-type vacuole"/>
    <property type="evidence" value="ECO:0007669"/>
    <property type="project" value="TreeGrafter"/>
</dbReference>
<dbReference type="Pfam" id="PF04479">
    <property type="entry name" value="RTA1"/>
    <property type="match status" value="1"/>
</dbReference>
<comment type="subcellular location">
    <subcellularLocation>
        <location evidence="1">Membrane</location>
        <topology evidence="1">Multi-pass membrane protein</topology>
    </subcellularLocation>
</comment>
<dbReference type="InterPro" id="IPR007568">
    <property type="entry name" value="RTA1"/>
</dbReference>
<dbReference type="Proteomes" id="UP000799750">
    <property type="component" value="Unassembled WGS sequence"/>
</dbReference>
<feature type="transmembrane region" description="Helical" evidence="5">
    <location>
        <begin position="102"/>
        <end position="124"/>
    </location>
</feature>
<feature type="transmembrane region" description="Helical" evidence="5">
    <location>
        <begin position="71"/>
        <end position="90"/>
    </location>
</feature>
<evidence type="ECO:0000256" key="3">
    <source>
        <dbReference type="ARBA" id="ARBA00022989"/>
    </source>
</evidence>
<sequence>MTQSNDTIQYVYAKNGTAIPEYLCTVSICSLDYAQVEYLPSLAGNLIYLIIFAVLFIAQCFFGIRHKTWGFFVGMFCGIVLEVLGYAGRVMLHGDPFDFNSFLLYLIPLTIGPAFLSAAIYLCLGRIIMAYGPDSSRFQPKTYMFIFCGCDFFSLLLQSVGGAIAATANDKAGSDMGANIMVAGLAFQVFSLLVFIGLAGDYALRVHRAPKSNYQKFSELRASKYFKYFKWSLAVATFAILIRSIFRVIELQSGFGGSVANNEALFMIFEGPFVIIACFFLTICHPGLVFKGLWAESNWSLRGRKSAGKESLDSEEGVVLSSYQQVK</sequence>
<dbReference type="GO" id="GO:0005886">
    <property type="term" value="C:plasma membrane"/>
    <property type="evidence" value="ECO:0007669"/>
    <property type="project" value="TreeGrafter"/>
</dbReference>
<organism evidence="6 7">
    <name type="scientific">Lophium mytilinum</name>
    <dbReference type="NCBI Taxonomy" id="390894"/>
    <lineage>
        <taxon>Eukaryota</taxon>
        <taxon>Fungi</taxon>
        <taxon>Dikarya</taxon>
        <taxon>Ascomycota</taxon>
        <taxon>Pezizomycotina</taxon>
        <taxon>Dothideomycetes</taxon>
        <taxon>Pleosporomycetidae</taxon>
        <taxon>Mytilinidiales</taxon>
        <taxon>Mytilinidiaceae</taxon>
        <taxon>Lophium</taxon>
    </lineage>
</organism>
<protein>
    <submittedName>
        <fullName evidence="6">RTA1-domain-containing protein</fullName>
    </submittedName>
</protein>
<accession>A0A6A6QTR4</accession>
<keyword evidence="2 5" id="KW-0812">Transmembrane</keyword>
<keyword evidence="4 5" id="KW-0472">Membrane</keyword>
<evidence type="ECO:0000256" key="1">
    <source>
        <dbReference type="ARBA" id="ARBA00004141"/>
    </source>
</evidence>
<dbReference type="OrthoDB" id="4521223at2759"/>
<evidence type="ECO:0000256" key="5">
    <source>
        <dbReference type="SAM" id="Phobius"/>
    </source>
</evidence>
<feature type="transmembrane region" description="Helical" evidence="5">
    <location>
        <begin position="46"/>
        <end position="64"/>
    </location>
</feature>
<keyword evidence="3 5" id="KW-1133">Transmembrane helix</keyword>
<keyword evidence="7" id="KW-1185">Reference proteome</keyword>
<evidence type="ECO:0000256" key="2">
    <source>
        <dbReference type="ARBA" id="ARBA00022692"/>
    </source>
</evidence>
<dbReference type="PANTHER" id="PTHR31465">
    <property type="entry name" value="PROTEIN RTA1-RELATED"/>
    <property type="match status" value="1"/>
</dbReference>
<feature type="transmembrane region" description="Helical" evidence="5">
    <location>
        <begin position="225"/>
        <end position="246"/>
    </location>
</feature>